<protein>
    <recommendedName>
        <fullName evidence="9">ATP-dependent DNA helicase</fullName>
        <ecNumber evidence="9">3.6.4.12</ecNumber>
    </recommendedName>
</protein>
<dbReference type="CDD" id="cd18033">
    <property type="entry name" value="DEXDc_FANCM"/>
    <property type="match status" value="1"/>
</dbReference>
<feature type="compositionally biased region" description="Polar residues" evidence="10">
    <location>
        <begin position="931"/>
        <end position="941"/>
    </location>
</feature>
<keyword evidence="7" id="KW-0539">Nucleus</keyword>
<reference evidence="13 14" key="1">
    <citation type="journal article" date="2013" name="BMC Genomics">
        <title>Genome sequence and analysis of methylotrophic yeast Hansenula polymorpha DL1.</title>
        <authorList>
            <person name="Ravin N.V."/>
            <person name="Eldarov M.A."/>
            <person name="Kadnikov V.V."/>
            <person name="Beletsky A.V."/>
            <person name="Schneider J."/>
            <person name="Mardanova E.S."/>
            <person name="Smekalova E.M."/>
            <person name="Zvereva M.I."/>
            <person name="Dontsova O.A."/>
            <person name="Mardanov A.V."/>
            <person name="Skryabin K.G."/>
        </authorList>
    </citation>
    <scope>NUCLEOTIDE SEQUENCE [LARGE SCALE GENOMIC DNA]</scope>
    <source>
        <strain evidence="14">ATCC 26012 / BCRC 20466 / JCM 22074 / NRRL Y-7560 / DL-1</strain>
    </source>
</reference>
<dbReference type="GO" id="GO:0016887">
    <property type="term" value="F:ATP hydrolysis activity"/>
    <property type="evidence" value="ECO:0007669"/>
    <property type="project" value="RHEA"/>
</dbReference>
<dbReference type="PROSITE" id="PS51194">
    <property type="entry name" value="HELICASE_CTER"/>
    <property type="match status" value="1"/>
</dbReference>
<dbReference type="EC" id="3.6.4.12" evidence="9"/>
<dbReference type="OrthoDB" id="164902at2759"/>
<gene>
    <name evidence="13" type="ORF">HPODL_00542</name>
</gene>
<comment type="function">
    <text evidence="9">ATP-dependent DNA helicase involved in DNA damage repair by homologous recombination and in genome maintenance. Capable of unwinding D-loops. Plays a role in limiting crossover recombinants during mitotic DNA double-strand break (DSB) repair. Component of a FANCM-MHF complex which promotes gene conversion at blocked replication forks, probably by reversal of the stalled fork.</text>
</comment>
<dbReference type="PANTHER" id="PTHR14025">
    <property type="entry name" value="FANCONI ANEMIA GROUP M FANCM FAMILY MEMBER"/>
    <property type="match status" value="1"/>
</dbReference>
<dbReference type="InterPro" id="IPR006935">
    <property type="entry name" value="Helicase/UvrB_N"/>
</dbReference>
<feature type="compositionally biased region" description="Basic and acidic residues" evidence="10">
    <location>
        <begin position="537"/>
        <end position="551"/>
    </location>
</feature>
<evidence type="ECO:0000256" key="9">
    <source>
        <dbReference type="RuleBase" id="RU367027"/>
    </source>
</evidence>
<dbReference type="GO" id="GO:0007535">
    <property type="term" value="P:donor selection"/>
    <property type="evidence" value="ECO:0007669"/>
    <property type="project" value="EnsemblFungi"/>
</dbReference>
<dbReference type="AlphaFoldDB" id="W1QJI3"/>
<dbReference type="SMART" id="SM00490">
    <property type="entry name" value="HELICc"/>
    <property type="match status" value="1"/>
</dbReference>
<dbReference type="SUPFAM" id="SSF52540">
    <property type="entry name" value="P-loop containing nucleoside triphosphate hydrolases"/>
    <property type="match status" value="1"/>
</dbReference>
<evidence type="ECO:0000313" key="14">
    <source>
        <dbReference type="Proteomes" id="UP000008673"/>
    </source>
</evidence>
<evidence type="ECO:0000259" key="11">
    <source>
        <dbReference type="PROSITE" id="PS51192"/>
    </source>
</evidence>
<dbReference type="CDD" id="cd12091">
    <property type="entry name" value="FANCM_ID"/>
    <property type="match status" value="1"/>
</dbReference>
<feature type="region of interest" description="Disordered" evidence="10">
    <location>
        <begin position="719"/>
        <end position="740"/>
    </location>
</feature>
<comment type="caution">
    <text evidence="13">The sequence shown here is derived from an EMBL/GenBank/DDBJ whole genome shotgun (WGS) entry which is preliminary data.</text>
</comment>
<accession>W1QJI3</accession>
<evidence type="ECO:0000256" key="10">
    <source>
        <dbReference type="SAM" id="MobiDB-lite"/>
    </source>
</evidence>
<dbReference type="GO" id="GO:0033677">
    <property type="term" value="F:DNA/RNA helicase activity"/>
    <property type="evidence" value="ECO:0007669"/>
    <property type="project" value="EnsemblFungi"/>
</dbReference>
<dbReference type="Pfam" id="PF00271">
    <property type="entry name" value="Helicase_C"/>
    <property type="match status" value="1"/>
</dbReference>
<feature type="compositionally biased region" description="Basic and acidic residues" evidence="10">
    <location>
        <begin position="896"/>
        <end position="914"/>
    </location>
</feature>
<evidence type="ECO:0000256" key="1">
    <source>
        <dbReference type="ARBA" id="ARBA00004123"/>
    </source>
</evidence>
<dbReference type="GO" id="GO:0043138">
    <property type="term" value="F:3'-5' DNA helicase activity"/>
    <property type="evidence" value="ECO:0007669"/>
    <property type="project" value="EnsemblFungi"/>
</dbReference>
<feature type="domain" description="Helicase C-terminal" evidence="12">
    <location>
        <begin position="453"/>
        <end position="675"/>
    </location>
</feature>
<feature type="compositionally biased region" description="Basic and acidic residues" evidence="10">
    <location>
        <begin position="825"/>
        <end position="838"/>
    </location>
</feature>
<dbReference type="RefSeq" id="XP_013935973.1">
    <property type="nucleotide sequence ID" value="XM_014080498.1"/>
</dbReference>
<dbReference type="SMART" id="SM00487">
    <property type="entry name" value="DEXDc"/>
    <property type="match status" value="1"/>
</dbReference>
<dbReference type="Proteomes" id="UP000008673">
    <property type="component" value="Unassembled WGS sequence"/>
</dbReference>
<comment type="subcellular location">
    <subcellularLocation>
        <location evidence="1 9">Nucleus</location>
    </subcellularLocation>
</comment>
<evidence type="ECO:0000256" key="2">
    <source>
        <dbReference type="ARBA" id="ARBA00009889"/>
    </source>
</evidence>
<feature type="compositionally biased region" description="Basic residues" evidence="10">
    <location>
        <begin position="526"/>
        <end position="536"/>
    </location>
</feature>
<evidence type="ECO:0000256" key="5">
    <source>
        <dbReference type="ARBA" id="ARBA00022806"/>
    </source>
</evidence>
<comment type="subunit">
    <text evidence="9">Interacts with the MHF histone-fold complex to form the FANCM-MHF complex.</text>
</comment>
<feature type="region of interest" description="Disordered" evidence="10">
    <location>
        <begin position="931"/>
        <end position="955"/>
    </location>
</feature>
<sequence length="1082" mass="123495">MSSDDDFSDEEEIVFLNEIKPRRNSGSAINRFSEVRKIGQRTLDGGVLEFQNGNGTTIYEEIREKNIRFGPTHHPLNYSALETFVYPTNYEVRDYQFEIVKQALYQNLLCVLPTGLGKTFIASTVMLNFFRWTRDAKVIFMAPTRPLVAQQIKACYGITGIPSDQTAILLDKTRRNRAEIWRSKRVFFTTPQVVENDLKSGTLNPKDIVLLVVDEAHRSKGAYAYAAVVAYMRKFNTSVRILGLSATPGSDVESIQGIVDNLVISRIEVRTEDSPDTAKYMKGRDILKIDCEVTDSIALIVELICEAILPVLRKANGSGIYDITDPSKINHFQAMEKSQKVIKNPTLAEGIKWTYYFQLQLLGTVGQLLRRLYVYGIQTFYSYFLDKFTEFTTKYDNKKSTNKIAASFYYHARIKELKNRVEKMIVEDEEKSAKGERIRGIFSHSKMQHMVDELESFFDETQNLNSKVIIFTELRESALDIVKCLESANSIIHARNPSRPRELFKPHIFIGQAKEKEKFDSESFVKKHGPKGRGKNKQSEPRKETKPKFELKLRPNDRVRSSEDAQLRGMTQRVQKELIAEFKKGVYNVLVATSIGEEGLDIGEVDLIVCYDSTSSPIKNIQRMGRTGRKRDGRIILLLSSNERDKFDKAMDNYSWIQTHLQAGNNIRFHPSDRIVPKGCNPRPEKKLIDIPKENEEIIQETDDSDAFLRLATQLTTRGKTKKGKKAAEKRDEAQPSIKSFFIPDGVETGFRSASKLVRQRQEEEVPNAKKRRLLDDVSDLEASDDEEVKLRELFSSSSRANRSSSILGSTIGQSILLASEEPEEPRSEAEKATKEQDGATSKSNTIKDSILIDLDDFSEDDLSALKSDSKKPRTFSSDDCERLDDSFTEDSDPPMTKHDERLEAHKLDDDSTKEDYTRNEVLSLRTQMKNVNSSPRQLTPISVRDKPDQSPISRLTPINLSKVRSQTAKHTVDPAFKSDFGPEDGYMTPEQELEFYTRYFVKIPPLDFNRVDDPIGCIKRGALRGNLGHSSSASSLIDVVTLMSNKRKLEYLDNELRDYHEKNQWINFNDRTLLSQIIYYD</sequence>
<keyword evidence="4 13" id="KW-0378">Hydrolase</keyword>
<dbReference type="GO" id="GO:0009378">
    <property type="term" value="F:four-way junction helicase activity"/>
    <property type="evidence" value="ECO:0007669"/>
    <property type="project" value="TreeGrafter"/>
</dbReference>
<organism evidence="13 14">
    <name type="scientific">Ogataea parapolymorpha (strain ATCC 26012 / BCRC 20466 / JCM 22074 / NRRL Y-7560 / DL-1)</name>
    <name type="common">Yeast</name>
    <name type="synonym">Hansenula polymorpha</name>
    <dbReference type="NCBI Taxonomy" id="871575"/>
    <lineage>
        <taxon>Eukaryota</taxon>
        <taxon>Fungi</taxon>
        <taxon>Dikarya</taxon>
        <taxon>Ascomycota</taxon>
        <taxon>Saccharomycotina</taxon>
        <taxon>Pichiomycetes</taxon>
        <taxon>Pichiales</taxon>
        <taxon>Pichiaceae</taxon>
        <taxon>Ogataea</taxon>
    </lineage>
</organism>
<dbReference type="Gene3D" id="3.40.50.300">
    <property type="entry name" value="P-loop containing nucleotide triphosphate hydrolases"/>
    <property type="match status" value="2"/>
</dbReference>
<evidence type="ECO:0000256" key="8">
    <source>
        <dbReference type="ARBA" id="ARBA00047995"/>
    </source>
</evidence>
<proteinExistence type="inferred from homology"/>
<dbReference type="GO" id="GO:0005524">
    <property type="term" value="F:ATP binding"/>
    <property type="evidence" value="ECO:0007669"/>
    <property type="project" value="UniProtKB-UniRule"/>
</dbReference>
<dbReference type="InterPro" id="IPR014001">
    <property type="entry name" value="Helicase_ATP-bd"/>
</dbReference>
<keyword evidence="14" id="KW-1185">Reference proteome</keyword>
<dbReference type="STRING" id="871575.W1QJI3"/>
<keyword evidence="6" id="KW-0067">ATP-binding</keyword>
<comment type="similarity">
    <text evidence="2 9">Belongs to the DEAD box helicase family. DEAH subfamily. FANCM sub-subfamily.</text>
</comment>
<dbReference type="Pfam" id="PF04851">
    <property type="entry name" value="ResIII"/>
    <property type="match status" value="1"/>
</dbReference>
<dbReference type="eggNOG" id="KOG0354">
    <property type="taxonomic scope" value="Eukaryota"/>
</dbReference>
<dbReference type="InterPro" id="IPR001650">
    <property type="entry name" value="Helicase_C-like"/>
</dbReference>
<keyword evidence="3" id="KW-0547">Nucleotide-binding</keyword>
<name>W1QJI3_OGAPD</name>
<feature type="region of interest" description="Disordered" evidence="10">
    <location>
        <begin position="814"/>
        <end position="845"/>
    </location>
</feature>
<dbReference type="GO" id="GO:0036297">
    <property type="term" value="P:interstrand cross-link repair"/>
    <property type="evidence" value="ECO:0007669"/>
    <property type="project" value="EnsemblFungi"/>
</dbReference>
<feature type="region of interest" description="Disordered" evidence="10">
    <location>
        <begin position="519"/>
        <end position="551"/>
    </location>
</feature>
<evidence type="ECO:0000313" key="13">
    <source>
        <dbReference type="EMBL" id="ESX01139.1"/>
    </source>
</evidence>
<dbReference type="HOGENOM" id="CLU_002513_1_0_1"/>
<dbReference type="GO" id="GO:0033567">
    <property type="term" value="P:DNA replication, Okazaki fragment processing"/>
    <property type="evidence" value="ECO:0007669"/>
    <property type="project" value="EnsemblFungi"/>
</dbReference>
<dbReference type="PANTHER" id="PTHR14025:SF20">
    <property type="entry name" value="FANCONI ANEMIA GROUP M PROTEIN"/>
    <property type="match status" value="1"/>
</dbReference>
<dbReference type="GO" id="GO:0005634">
    <property type="term" value="C:nucleus"/>
    <property type="evidence" value="ECO:0007669"/>
    <property type="project" value="UniProtKB-SubCell"/>
</dbReference>
<evidence type="ECO:0000256" key="6">
    <source>
        <dbReference type="ARBA" id="ARBA00022840"/>
    </source>
</evidence>
<dbReference type="FunFam" id="3.40.50.300:FF:000861">
    <property type="entry name" value="Fanconi anemia, complementation group M"/>
    <property type="match status" value="1"/>
</dbReference>
<comment type="catalytic activity">
    <reaction evidence="8 9">
        <text>ATP + H2O = ADP + phosphate + H(+)</text>
        <dbReference type="Rhea" id="RHEA:13065"/>
        <dbReference type="ChEBI" id="CHEBI:15377"/>
        <dbReference type="ChEBI" id="CHEBI:15378"/>
        <dbReference type="ChEBI" id="CHEBI:30616"/>
        <dbReference type="ChEBI" id="CHEBI:43474"/>
        <dbReference type="ChEBI" id="CHEBI:456216"/>
        <dbReference type="EC" id="3.6.4.12"/>
    </reaction>
</comment>
<dbReference type="OMA" id="EGIKWRN"/>
<dbReference type="KEGG" id="opa:HPODL_00542"/>
<dbReference type="InterPro" id="IPR039686">
    <property type="entry name" value="FANCM/Mph1-like_ID"/>
</dbReference>
<dbReference type="GO" id="GO:0045003">
    <property type="term" value="P:double-strand break repair via synthesis-dependent strand annealing"/>
    <property type="evidence" value="ECO:0007669"/>
    <property type="project" value="TreeGrafter"/>
</dbReference>
<dbReference type="GO" id="GO:0060543">
    <property type="term" value="P:negative regulation of strand invasion"/>
    <property type="evidence" value="ECO:0007669"/>
    <property type="project" value="EnsemblFungi"/>
</dbReference>
<feature type="region of interest" description="Disordered" evidence="10">
    <location>
        <begin position="865"/>
        <end position="914"/>
    </location>
</feature>
<keyword evidence="5" id="KW-0347">Helicase</keyword>
<evidence type="ECO:0000259" key="12">
    <source>
        <dbReference type="PROSITE" id="PS51194"/>
    </source>
</evidence>
<dbReference type="GO" id="GO:0000400">
    <property type="term" value="F:four-way junction DNA binding"/>
    <property type="evidence" value="ECO:0007669"/>
    <property type="project" value="TreeGrafter"/>
</dbReference>
<dbReference type="InterPro" id="IPR027417">
    <property type="entry name" value="P-loop_NTPase"/>
</dbReference>
<dbReference type="GeneID" id="25770013"/>
<feature type="domain" description="Helicase ATP-binding" evidence="11">
    <location>
        <begin position="99"/>
        <end position="266"/>
    </location>
</feature>
<dbReference type="InterPro" id="IPR044749">
    <property type="entry name" value="FANCM_DEXDc"/>
</dbReference>
<dbReference type="EMBL" id="AEOI02000005">
    <property type="protein sequence ID" value="ESX01139.1"/>
    <property type="molecule type" value="Genomic_DNA"/>
</dbReference>
<dbReference type="GO" id="GO:0070336">
    <property type="term" value="F:flap-structured DNA binding"/>
    <property type="evidence" value="ECO:0007669"/>
    <property type="project" value="EnsemblFungi"/>
</dbReference>
<evidence type="ECO:0000256" key="7">
    <source>
        <dbReference type="ARBA" id="ARBA00023242"/>
    </source>
</evidence>
<dbReference type="PROSITE" id="PS51192">
    <property type="entry name" value="HELICASE_ATP_BIND_1"/>
    <property type="match status" value="1"/>
</dbReference>
<evidence type="ECO:0000256" key="4">
    <source>
        <dbReference type="ARBA" id="ARBA00022801"/>
    </source>
</evidence>
<evidence type="ECO:0000256" key="3">
    <source>
        <dbReference type="ARBA" id="ARBA00022741"/>
    </source>
</evidence>